<dbReference type="Pfam" id="PF07653">
    <property type="entry name" value="SH3_2"/>
    <property type="match status" value="1"/>
</dbReference>
<evidence type="ECO:0000256" key="8">
    <source>
        <dbReference type="SAM" id="MobiDB-lite"/>
    </source>
</evidence>
<dbReference type="InterPro" id="IPR013121">
    <property type="entry name" value="Fe_red_NAD-bd_6"/>
</dbReference>
<evidence type="ECO:0000256" key="4">
    <source>
        <dbReference type="ARBA" id="ARBA00022989"/>
    </source>
</evidence>
<evidence type="ECO:0000256" key="2">
    <source>
        <dbReference type="ARBA" id="ARBA00022443"/>
    </source>
</evidence>
<dbReference type="Pfam" id="PF01794">
    <property type="entry name" value="Ferric_reduct"/>
    <property type="match status" value="1"/>
</dbReference>
<keyword evidence="4 9" id="KW-1133">Transmembrane helix</keyword>
<dbReference type="AlphaFoldDB" id="A0A9W6ZGJ5"/>
<feature type="transmembrane region" description="Helical" evidence="9">
    <location>
        <begin position="236"/>
        <end position="257"/>
    </location>
</feature>
<keyword evidence="13" id="KW-1185">Reference proteome</keyword>
<dbReference type="CDD" id="cd06186">
    <property type="entry name" value="NOX_Duox_like_FAD_NADP"/>
    <property type="match status" value="1"/>
</dbReference>
<feature type="transmembrane region" description="Helical" evidence="9">
    <location>
        <begin position="345"/>
        <end position="361"/>
    </location>
</feature>
<feature type="domain" description="SH3" evidence="10">
    <location>
        <begin position="55"/>
        <end position="114"/>
    </location>
</feature>
<dbReference type="PROSITE" id="PS50002">
    <property type="entry name" value="SH3"/>
    <property type="match status" value="1"/>
</dbReference>
<sequence>MTTRGLTKEAVTGTKPGHMSLAKDKVVVILESHPSGYYKVRRESEEGWIASQKLTVGKSFLPNANYTAGSEDELSLTSGTRVFGFVKEEEWWYGVTQNGVKGYFPSTFVSEEQATKIPNSPPGSSPDGGTAQTQDIEKIPPPLPSKGPPAPPKRFSKNENAGPQGAGAGAGGSVYKQNVVKGASSNPLVGGGAAAPKNSNVVIPVPAEKKKEGGGGGRAPDPAPGRPMKGAYPLQFLLWANNMALASAFWMFIFGVFTCMWDEAKWWGCQVDGKDIHKIYLTDEPDLRNTTVVCDPERAAPDLNGDIGTGVFAIFVAIAIAIFEEPNYMWGSYYPSDSFSYNHKISARGIIYVLLSLPFFTKFPVALAASFLLPTGCVCIYGVSRGEAGDAGRAMKRKRAAAAKARGGGGGRGGPAGGDEVGYNPFKFYRKLVDENKLSSYVWVFLYFASNVLTFFVTLAKWDNNVKAAEDALLTGTLDTTCGDEVCELNKVYVQNGVVSRLGPYAKACGMCLNFNCSLIIYPVVRLLLRRLNNIGVSFSNQQANPTIFAKFFASPVTRLIPLSKNIDFHKLIAKTMCFFASGHTIFHLFNYWYRSTATLATFAKWGWGGTAFLTGSVICFAMFFIFTAASDTVRYAHYEIFFSAHHWFVVYFIFLLLHGPIYWKWAAVPLGLYLWERVMQETRGDRPYYVNKVEWIEPVMAIQFRPVYKHDFVFKEGQYLYLSCPYINKNEWHPFTISSASGDLSTGPRIALETGEEVIEVPRPKGLARDEKWAKYCPVGKDYTKMKPNQFLDKHETGYNDYVSVHIKVHGLEHKEAQTWTRKLKEYFELMNPKDSFPFYLTHRDDRGDMIVGRRLGPDGQQILRVDGPHSAPSEHYTNYGTVMIIGAGIGLTPCASILTSMLRYKWKKNFNPEILHFYWMVRQSDVDSFQWLIHLITDLEHGLKYDREQKQIGPQYYCEINIYITGAKKEPVPVKELKQKENTFTGALTKPTFKAKQLQEMMTNPPASSKEQVELQNGSNSRNAKNRLQDVWVWNGRPDWDKIFAQNKRQRQHSEVGVCFCGAAVIGKDLQKNCQKHSSVEEDILFNLHKENF</sequence>
<dbReference type="GO" id="GO:0043020">
    <property type="term" value="C:NADPH oxidase complex"/>
    <property type="evidence" value="ECO:0007669"/>
    <property type="project" value="TreeGrafter"/>
</dbReference>
<dbReference type="Proteomes" id="UP001165122">
    <property type="component" value="Unassembled WGS sequence"/>
</dbReference>
<dbReference type="InterPro" id="IPR039261">
    <property type="entry name" value="FNR_nucleotide-bd"/>
</dbReference>
<evidence type="ECO:0000256" key="3">
    <source>
        <dbReference type="ARBA" id="ARBA00022692"/>
    </source>
</evidence>
<dbReference type="InterPro" id="IPR013112">
    <property type="entry name" value="FAD-bd_8"/>
</dbReference>
<gene>
    <name evidence="12" type="ORF">TrLO_g5055</name>
</gene>
<keyword evidence="6 9" id="KW-0472">Membrane</keyword>
<evidence type="ECO:0000256" key="5">
    <source>
        <dbReference type="ARBA" id="ARBA00023002"/>
    </source>
</evidence>
<dbReference type="OrthoDB" id="202327at2759"/>
<feature type="domain" description="FAD-binding FR-type" evidence="11">
    <location>
        <begin position="684"/>
        <end position="866"/>
    </location>
</feature>
<feature type="transmembrane region" description="Helical" evidence="9">
    <location>
        <begin position="606"/>
        <end position="629"/>
    </location>
</feature>
<dbReference type="SUPFAM" id="SSF50044">
    <property type="entry name" value="SH3-domain"/>
    <property type="match status" value="1"/>
</dbReference>
<dbReference type="PROSITE" id="PS51384">
    <property type="entry name" value="FAD_FR"/>
    <property type="match status" value="1"/>
</dbReference>
<dbReference type="EMBL" id="BRXW01000392">
    <property type="protein sequence ID" value="GMH49965.1"/>
    <property type="molecule type" value="Genomic_DNA"/>
</dbReference>
<evidence type="ECO:0000259" key="11">
    <source>
        <dbReference type="PROSITE" id="PS51384"/>
    </source>
</evidence>
<evidence type="ECO:0000256" key="1">
    <source>
        <dbReference type="ARBA" id="ARBA00004141"/>
    </source>
</evidence>
<dbReference type="SMART" id="SM00326">
    <property type="entry name" value="SH3"/>
    <property type="match status" value="2"/>
</dbReference>
<dbReference type="Pfam" id="PF08022">
    <property type="entry name" value="FAD_binding_8"/>
    <property type="match status" value="1"/>
</dbReference>
<dbReference type="InterPro" id="IPR013130">
    <property type="entry name" value="Fe3_Rdtase_TM_dom"/>
</dbReference>
<evidence type="ECO:0000313" key="13">
    <source>
        <dbReference type="Proteomes" id="UP001165122"/>
    </source>
</evidence>
<dbReference type="PANTHER" id="PTHR11972">
    <property type="entry name" value="NADPH OXIDASE"/>
    <property type="match status" value="1"/>
</dbReference>
<feature type="transmembrane region" description="Helical" evidence="9">
    <location>
        <begin position="307"/>
        <end position="324"/>
    </location>
</feature>
<dbReference type="GO" id="GO:0006952">
    <property type="term" value="P:defense response"/>
    <property type="evidence" value="ECO:0007669"/>
    <property type="project" value="TreeGrafter"/>
</dbReference>
<dbReference type="InterPro" id="IPR001452">
    <property type="entry name" value="SH3_domain"/>
</dbReference>
<protein>
    <recommendedName>
        <fullName evidence="14">FAD-binding FR-type domain-containing protein</fullName>
    </recommendedName>
</protein>
<feature type="transmembrane region" description="Helical" evidence="9">
    <location>
        <begin position="641"/>
        <end position="664"/>
    </location>
</feature>
<feature type="region of interest" description="Disordered" evidence="8">
    <location>
        <begin position="113"/>
        <end position="172"/>
    </location>
</feature>
<dbReference type="GO" id="GO:0042554">
    <property type="term" value="P:superoxide anion generation"/>
    <property type="evidence" value="ECO:0007669"/>
    <property type="project" value="TreeGrafter"/>
</dbReference>
<proteinExistence type="predicted"/>
<keyword evidence="5" id="KW-0560">Oxidoreductase</keyword>
<evidence type="ECO:0008006" key="14">
    <source>
        <dbReference type="Google" id="ProtNLM"/>
    </source>
</evidence>
<dbReference type="Gene3D" id="3.40.50.80">
    <property type="entry name" value="Nucleotide-binding domain of ferredoxin-NADP reductase (FNR) module"/>
    <property type="match status" value="1"/>
</dbReference>
<dbReference type="GO" id="GO:0016175">
    <property type="term" value="F:superoxide-generating NAD(P)H oxidase activity"/>
    <property type="evidence" value="ECO:0007669"/>
    <property type="project" value="TreeGrafter"/>
</dbReference>
<dbReference type="SUPFAM" id="SSF52343">
    <property type="entry name" value="Ferredoxin reductase-like, C-terminal NADP-linked domain"/>
    <property type="match status" value="1"/>
</dbReference>
<dbReference type="InterPro" id="IPR050369">
    <property type="entry name" value="RBOH/FRE"/>
</dbReference>
<evidence type="ECO:0000256" key="6">
    <source>
        <dbReference type="ARBA" id="ARBA00023136"/>
    </source>
</evidence>
<dbReference type="PANTHER" id="PTHR11972:SF58">
    <property type="entry name" value="NADPH OXIDASE 5"/>
    <property type="match status" value="1"/>
</dbReference>
<feature type="compositionally biased region" description="Pro residues" evidence="8">
    <location>
        <begin position="139"/>
        <end position="152"/>
    </location>
</feature>
<evidence type="ECO:0000256" key="9">
    <source>
        <dbReference type="SAM" id="Phobius"/>
    </source>
</evidence>
<feature type="region of interest" description="Disordered" evidence="8">
    <location>
        <begin position="206"/>
        <end position="226"/>
    </location>
</feature>
<keyword evidence="2 7" id="KW-0728">SH3 domain</keyword>
<dbReference type="Gene3D" id="2.30.30.40">
    <property type="entry name" value="SH3 Domains"/>
    <property type="match status" value="1"/>
</dbReference>
<comment type="caution">
    <text evidence="12">The sequence shown here is derived from an EMBL/GenBank/DDBJ whole genome shotgun (WGS) entry which is preliminary data.</text>
</comment>
<organism evidence="12 13">
    <name type="scientific">Triparma laevis f. longispina</name>
    <dbReference type="NCBI Taxonomy" id="1714387"/>
    <lineage>
        <taxon>Eukaryota</taxon>
        <taxon>Sar</taxon>
        <taxon>Stramenopiles</taxon>
        <taxon>Ochrophyta</taxon>
        <taxon>Bolidophyceae</taxon>
        <taxon>Parmales</taxon>
        <taxon>Triparmaceae</taxon>
        <taxon>Triparma</taxon>
    </lineage>
</organism>
<evidence type="ECO:0000256" key="7">
    <source>
        <dbReference type="PROSITE-ProRule" id="PRU00192"/>
    </source>
</evidence>
<feature type="transmembrane region" description="Helical" evidence="9">
    <location>
        <begin position="572"/>
        <end position="594"/>
    </location>
</feature>
<dbReference type="PRINTS" id="PR00466">
    <property type="entry name" value="GP91PHOX"/>
</dbReference>
<dbReference type="InterPro" id="IPR036028">
    <property type="entry name" value="SH3-like_dom_sf"/>
</dbReference>
<feature type="transmembrane region" description="Helical" evidence="9">
    <location>
        <begin position="440"/>
        <end position="460"/>
    </location>
</feature>
<accession>A0A9W6ZGJ5</accession>
<keyword evidence="3 9" id="KW-0812">Transmembrane</keyword>
<evidence type="ECO:0000259" key="10">
    <source>
        <dbReference type="PROSITE" id="PS50002"/>
    </source>
</evidence>
<comment type="subcellular location">
    <subcellularLocation>
        <location evidence="1">Membrane</location>
        <topology evidence="1">Multi-pass membrane protein</topology>
    </subcellularLocation>
</comment>
<reference evidence="13" key="1">
    <citation type="journal article" date="2023" name="Commun. Biol.">
        <title>Genome analysis of Parmales, the sister group of diatoms, reveals the evolutionary specialization of diatoms from phago-mixotrophs to photoautotrophs.</title>
        <authorList>
            <person name="Ban H."/>
            <person name="Sato S."/>
            <person name="Yoshikawa S."/>
            <person name="Yamada K."/>
            <person name="Nakamura Y."/>
            <person name="Ichinomiya M."/>
            <person name="Sato N."/>
            <person name="Blanc-Mathieu R."/>
            <person name="Endo H."/>
            <person name="Kuwata A."/>
            <person name="Ogata H."/>
        </authorList>
    </citation>
    <scope>NUCLEOTIDE SEQUENCE [LARGE SCALE GENOMIC DNA]</scope>
    <source>
        <strain evidence="13">NIES 3700</strain>
    </source>
</reference>
<name>A0A9W6ZGJ5_9STRA</name>
<evidence type="ECO:0000313" key="12">
    <source>
        <dbReference type="EMBL" id="GMH49965.1"/>
    </source>
</evidence>
<dbReference type="InterPro" id="IPR017927">
    <property type="entry name" value="FAD-bd_FR_type"/>
</dbReference>
<dbReference type="InterPro" id="IPR000778">
    <property type="entry name" value="Cyt_b245_heavy_chain"/>
</dbReference>
<dbReference type="Pfam" id="PF08030">
    <property type="entry name" value="NAD_binding_6"/>
    <property type="match status" value="1"/>
</dbReference>